<dbReference type="AlphaFoldDB" id="A0A9X3SHP0"/>
<proteinExistence type="predicted"/>
<dbReference type="Proteomes" id="UP001147653">
    <property type="component" value="Unassembled WGS sequence"/>
</dbReference>
<protein>
    <submittedName>
        <fullName evidence="2">TIGR02678 family protein</fullName>
    </submittedName>
</protein>
<gene>
    <name evidence="2" type="ORF">OJ997_23525</name>
</gene>
<comment type="caution">
    <text evidence="2">The sequence shown here is derived from an EMBL/GenBank/DDBJ whole genome shotgun (WGS) entry which is preliminary data.</text>
</comment>
<reference evidence="2" key="1">
    <citation type="submission" date="2022-10" db="EMBL/GenBank/DDBJ databases">
        <title>The WGS of Solirubrobacter phytolaccae KCTC 29190.</title>
        <authorList>
            <person name="Jiang Z."/>
        </authorList>
    </citation>
    <scope>NUCLEOTIDE SEQUENCE</scope>
    <source>
        <strain evidence="2">KCTC 29190</strain>
    </source>
</reference>
<sequence>MRANPRSDSPDSLEARQKALRLLLRDGWLERRDEPELMEVLWREREHVIAEVFEVLGYRLEVERDMARLRKRPRIADPRGRGPRVRPEAKGGPTRDWWASFGYRHYLVLFCLLAELERDAARPQALISTLAEEVRRAVTQQGETLDYTQSSHRRVLCDVLRWLEDHGVLAVVDGDREAFATGDPRAVEALYNIDRVRLDRLAPSFLIADADREEMQRRALAEPFPPSEDGRRTRLRLSTARRLAEDPAVYFKDLSLDEQLHFRHQRRAIADRVCALTGLVAEHRQEGTALIDPTAAEATDVRFPTFQRDRQAALLIGAGLAAEHGRTGFTTEDVRRAARDLLTAHPKYFAKPEETMARDAVEQLAALDLLATDGATLRLLPAFGRFREAVGTTEEPADPQESLL</sequence>
<keyword evidence="3" id="KW-1185">Reference proteome</keyword>
<dbReference type="RefSeq" id="WP_270027694.1">
    <property type="nucleotide sequence ID" value="NZ_JAPDDP010000051.1"/>
</dbReference>
<dbReference type="Pfam" id="PF09661">
    <property type="entry name" value="DUF2398"/>
    <property type="match status" value="1"/>
</dbReference>
<feature type="region of interest" description="Disordered" evidence="1">
    <location>
        <begin position="73"/>
        <end position="92"/>
    </location>
</feature>
<dbReference type="EMBL" id="JAPDDP010000051">
    <property type="protein sequence ID" value="MDA0183302.1"/>
    <property type="molecule type" value="Genomic_DNA"/>
</dbReference>
<accession>A0A9X3SHP0</accession>
<evidence type="ECO:0000313" key="3">
    <source>
        <dbReference type="Proteomes" id="UP001147653"/>
    </source>
</evidence>
<name>A0A9X3SHP0_9ACTN</name>
<dbReference type="NCBIfam" id="TIGR02678">
    <property type="entry name" value="TIGR02678 family protein"/>
    <property type="match status" value="1"/>
</dbReference>
<evidence type="ECO:0000313" key="2">
    <source>
        <dbReference type="EMBL" id="MDA0183302.1"/>
    </source>
</evidence>
<feature type="compositionally biased region" description="Basic and acidic residues" evidence="1">
    <location>
        <begin position="73"/>
        <end position="89"/>
    </location>
</feature>
<dbReference type="InterPro" id="IPR013494">
    <property type="entry name" value="CHP02678"/>
</dbReference>
<organism evidence="2 3">
    <name type="scientific">Solirubrobacter phytolaccae</name>
    <dbReference type="NCBI Taxonomy" id="1404360"/>
    <lineage>
        <taxon>Bacteria</taxon>
        <taxon>Bacillati</taxon>
        <taxon>Actinomycetota</taxon>
        <taxon>Thermoleophilia</taxon>
        <taxon>Solirubrobacterales</taxon>
        <taxon>Solirubrobacteraceae</taxon>
        <taxon>Solirubrobacter</taxon>
    </lineage>
</organism>
<evidence type="ECO:0000256" key="1">
    <source>
        <dbReference type="SAM" id="MobiDB-lite"/>
    </source>
</evidence>